<evidence type="ECO:0000256" key="2">
    <source>
        <dbReference type="SAM" id="MobiDB-lite"/>
    </source>
</evidence>
<feature type="compositionally biased region" description="Low complexity" evidence="2">
    <location>
        <begin position="104"/>
        <end position="119"/>
    </location>
</feature>
<evidence type="ECO:0000256" key="1">
    <source>
        <dbReference type="PROSITE-ProRule" id="PRU00510"/>
    </source>
</evidence>
<dbReference type="STRING" id="46177.SAMN05660976_03694"/>
<accession>A0A1H7U7N6</accession>
<evidence type="ECO:0000313" key="3">
    <source>
        <dbReference type="EMBL" id="SEL92766.1"/>
    </source>
</evidence>
<evidence type="ECO:0000313" key="4">
    <source>
        <dbReference type="Proteomes" id="UP000198953"/>
    </source>
</evidence>
<keyword evidence="4" id="KW-1185">Reference proteome</keyword>
<dbReference type="AlphaFoldDB" id="A0A1H7U7N6"/>
<proteinExistence type="predicted"/>
<name>A0A1H7U7N6_9ACTN</name>
<dbReference type="Gene3D" id="1.20.120.910">
    <property type="entry name" value="DksA, coiled-coil domain"/>
    <property type="match status" value="1"/>
</dbReference>
<dbReference type="EMBL" id="FOBF01000008">
    <property type="protein sequence ID" value="SEL92766.1"/>
    <property type="molecule type" value="Genomic_DNA"/>
</dbReference>
<dbReference type="PROSITE" id="PS51128">
    <property type="entry name" value="ZF_DKSA_2"/>
    <property type="match status" value="1"/>
</dbReference>
<organism evidence="3 4">
    <name type="scientific">Nonomuraea pusilla</name>
    <dbReference type="NCBI Taxonomy" id="46177"/>
    <lineage>
        <taxon>Bacteria</taxon>
        <taxon>Bacillati</taxon>
        <taxon>Actinomycetota</taxon>
        <taxon>Actinomycetes</taxon>
        <taxon>Streptosporangiales</taxon>
        <taxon>Streptosporangiaceae</taxon>
        <taxon>Nonomuraea</taxon>
    </lineage>
</organism>
<dbReference type="Proteomes" id="UP000198953">
    <property type="component" value="Unassembled WGS sequence"/>
</dbReference>
<feature type="region of interest" description="Disordered" evidence="2">
    <location>
        <begin position="92"/>
        <end position="129"/>
    </location>
</feature>
<comment type="caution">
    <text evidence="1">Lacks conserved residue(s) required for the propagation of feature annotation.</text>
</comment>
<protein>
    <submittedName>
        <fullName evidence="3">Uncharacterized protein</fullName>
    </submittedName>
</protein>
<gene>
    <name evidence="3" type="ORF">SAMN05660976_03694</name>
</gene>
<reference evidence="3 4" key="1">
    <citation type="submission" date="2016-10" db="EMBL/GenBank/DDBJ databases">
        <authorList>
            <person name="de Groot N.N."/>
        </authorList>
    </citation>
    <scope>NUCLEOTIDE SEQUENCE [LARGE SCALE GENOMIC DNA]</scope>
    <source>
        <strain evidence="3 4">DSM 43357</strain>
    </source>
</reference>
<sequence>MSKERIIVMSDARSVHTHLHDYERHLAQLDRLRAILEEELAGARGPRAARIEAALDRMDRGLYGVCGRCGAFIPYERLLRTFDRPTCDACVTGPDAEHDRRPVAPRAGTAPAPGGASRGHPGRPGVEAA</sequence>